<dbReference type="GO" id="GO:0018822">
    <property type="term" value="F:nitrile hydratase activity"/>
    <property type="evidence" value="ECO:0007669"/>
    <property type="project" value="TreeGrafter"/>
</dbReference>
<name>A0A418YUM3_9SPHN</name>
<proteinExistence type="inferred from homology"/>
<dbReference type="InterPro" id="IPR044149">
    <property type="entry name" value="Nitrilases_CHs"/>
</dbReference>
<dbReference type="PROSITE" id="PS50263">
    <property type="entry name" value="CN_HYDROLASE"/>
    <property type="match status" value="1"/>
</dbReference>
<evidence type="ECO:0000313" key="6">
    <source>
        <dbReference type="Proteomes" id="UP000283469"/>
    </source>
</evidence>
<dbReference type="PANTHER" id="PTHR46044">
    <property type="entry name" value="NITRILASE"/>
    <property type="match status" value="1"/>
</dbReference>
<dbReference type="SUPFAM" id="SSF56317">
    <property type="entry name" value="Carbon-nitrogen hydrolase"/>
    <property type="match status" value="1"/>
</dbReference>
<organism evidence="5 6">
    <name type="scientific">Sphingobium terrigena</name>
    <dbReference type="NCBI Taxonomy" id="2304063"/>
    <lineage>
        <taxon>Bacteria</taxon>
        <taxon>Pseudomonadati</taxon>
        <taxon>Pseudomonadota</taxon>
        <taxon>Alphaproteobacteria</taxon>
        <taxon>Sphingomonadales</taxon>
        <taxon>Sphingomonadaceae</taxon>
        <taxon>Sphingobium</taxon>
    </lineage>
</organism>
<protein>
    <submittedName>
        <fullName evidence="5">Carbon-nitrogen hydrolase family protein</fullName>
    </submittedName>
</protein>
<dbReference type="PANTHER" id="PTHR46044:SF1">
    <property type="entry name" value="CN HYDROLASE DOMAIN-CONTAINING PROTEIN"/>
    <property type="match status" value="1"/>
</dbReference>
<dbReference type="Gene3D" id="3.60.110.10">
    <property type="entry name" value="Carbon-nitrogen hydrolase"/>
    <property type="match status" value="1"/>
</dbReference>
<dbReference type="PROSITE" id="PS00921">
    <property type="entry name" value="NITRIL_CHT_2"/>
    <property type="match status" value="1"/>
</dbReference>
<evidence type="ECO:0000313" key="5">
    <source>
        <dbReference type="EMBL" id="RJG55873.1"/>
    </source>
</evidence>
<comment type="similarity">
    <text evidence="1">Belongs to the carbon-nitrogen hydrolase superfamily. Nitrilase family.</text>
</comment>
<feature type="active site" description="Proton acceptor" evidence="2">
    <location>
        <position position="48"/>
    </location>
</feature>
<dbReference type="CDD" id="cd07564">
    <property type="entry name" value="nitrilases_CHs"/>
    <property type="match status" value="1"/>
</dbReference>
<evidence type="ECO:0000256" key="3">
    <source>
        <dbReference type="SAM" id="MobiDB-lite"/>
    </source>
</evidence>
<feature type="compositionally biased region" description="Basic and acidic residues" evidence="3">
    <location>
        <begin position="320"/>
        <end position="330"/>
    </location>
</feature>
<dbReference type="Proteomes" id="UP000283469">
    <property type="component" value="Unassembled WGS sequence"/>
</dbReference>
<dbReference type="PROSITE" id="PS00920">
    <property type="entry name" value="NITRIL_CHT_1"/>
    <property type="match status" value="1"/>
</dbReference>
<dbReference type="Pfam" id="PF00795">
    <property type="entry name" value="CN_hydrolase"/>
    <property type="match status" value="1"/>
</dbReference>
<feature type="domain" description="CN hydrolase" evidence="4">
    <location>
        <begin position="8"/>
        <end position="281"/>
    </location>
</feature>
<dbReference type="InterPro" id="IPR003010">
    <property type="entry name" value="C-N_Hydrolase"/>
</dbReference>
<evidence type="ECO:0000259" key="4">
    <source>
        <dbReference type="PROSITE" id="PS50263"/>
    </source>
</evidence>
<gene>
    <name evidence="5" type="ORF">D0Z70_07505</name>
</gene>
<reference evidence="5 6" key="1">
    <citation type="submission" date="2018-08" db="EMBL/GenBank/DDBJ databases">
        <title>Sphingobium sp. EO9.</title>
        <authorList>
            <person name="Park Y."/>
            <person name="Kim K.H."/>
            <person name="Jeon C.O."/>
        </authorList>
    </citation>
    <scope>NUCLEOTIDE SEQUENCE [LARGE SCALE GENOMIC DNA]</scope>
    <source>
        <strain evidence="5 6">EO9</strain>
    </source>
</reference>
<accession>A0A418YUM3</accession>
<dbReference type="OrthoDB" id="9803803at2"/>
<comment type="caution">
    <text evidence="5">The sequence shown here is derived from an EMBL/GenBank/DDBJ whole genome shotgun (WGS) entry which is preliminary data.</text>
</comment>
<dbReference type="GO" id="GO:0051410">
    <property type="term" value="P:detoxification of nitrogen compound"/>
    <property type="evidence" value="ECO:0007669"/>
    <property type="project" value="TreeGrafter"/>
</dbReference>
<dbReference type="AlphaFoldDB" id="A0A418YUM3"/>
<dbReference type="InterPro" id="IPR000132">
    <property type="entry name" value="Nitrilase/CN_hydratase_CS"/>
</dbReference>
<evidence type="ECO:0000256" key="1">
    <source>
        <dbReference type="ARBA" id="ARBA00008129"/>
    </source>
</evidence>
<dbReference type="InterPro" id="IPR036526">
    <property type="entry name" value="C-N_Hydrolase_sf"/>
</dbReference>
<feature type="region of interest" description="Disordered" evidence="3">
    <location>
        <begin position="320"/>
        <end position="348"/>
    </location>
</feature>
<keyword evidence="5" id="KW-0378">Hydrolase</keyword>
<sequence>MTDPVKSIRVAAAQISPVFLDREATVDKAIEHIAVAAKQGVNLIAFGEAWLPGYPWWIYLVSPIKGFPFAQRLYKNAVEVPSHTTDRLCKAARDNGIYVVIGLTEKDRGSLYLAQLFISPEGRIIGHRRKLKPTHNERAVWGEGDGSDIIVIKTDFGNVGALNCWEHLQPLTRFAMNHLNEQIHVSAWPGFSLYTGIIHSFSAEANLAASRSYALETQSFVIHVGPHTDEATVAMLCDDEHSASLLRVGGGYSEIIDPNGRTIGGPLEPDTEGLVIADCDLSLIGAARMANDPAGHYARADVLQLVFNRSPRRAVIFRDVDPQDGPKEAAEPPTLLSVAPPEAHVAEL</sequence>
<dbReference type="RefSeq" id="WP_119744958.1">
    <property type="nucleotide sequence ID" value="NZ_QVRA01000005.1"/>
</dbReference>
<keyword evidence="6" id="KW-1185">Reference proteome</keyword>
<dbReference type="EMBL" id="QVRA01000005">
    <property type="protein sequence ID" value="RJG55873.1"/>
    <property type="molecule type" value="Genomic_DNA"/>
</dbReference>
<dbReference type="GO" id="GO:0000257">
    <property type="term" value="F:nitrilase activity"/>
    <property type="evidence" value="ECO:0007669"/>
    <property type="project" value="UniProtKB-ARBA"/>
</dbReference>
<evidence type="ECO:0000256" key="2">
    <source>
        <dbReference type="PROSITE-ProRule" id="PRU10139"/>
    </source>
</evidence>